<feature type="non-terminal residue" evidence="1">
    <location>
        <position position="1"/>
    </location>
</feature>
<evidence type="ECO:0000313" key="1">
    <source>
        <dbReference type="EMBL" id="KKM24416.1"/>
    </source>
</evidence>
<reference evidence="1" key="1">
    <citation type="journal article" date="2015" name="Nature">
        <title>Complex archaea that bridge the gap between prokaryotes and eukaryotes.</title>
        <authorList>
            <person name="Spang A."/>
            <person name="Saw J.H."/>
            <person name="Jorgensen S.L."/>
            <person name="Zaremba-Niedzwiedzka K."/>
            <person name="Martijn J."/>
            <person name="Lind A.E."/>
            <person name="van Eijk R."/>
            <person name="Schleper C."/>
            <person name="Guy L."/>
            <person name="Ettema T.J."/>
        </authorList>
    </citation>
    <scope>NUCLEOTIDE SEQUENCE</scope>
</reference>
<protein>
    <recommendedName>
        <fullName evidence="2">DUF2695 domain-containing protein</fullName>
    </recommendedName>
</protein>
<organism evidence="1">
    <name type="scientific">marine sediment metagenome</name>
    <dbReference type="NCBI Taxonomy" id="412755"/>
    <lineage>
        <taxon>unclassified sequences</taxon>
        <taxon>metagenomes</taxon>
        <taxon>ecological metagenomes</taxon>
    </lineage>
</organism>
<gene>
    <name evidence="1" type="ORF">LCGC14_1605380</name>
</gene>
<accession>A0A0F9I9X9</accession>
<dbReference type="InterPro" id="IPR024248">
    <property type="entry name" value="DUF2695"/>
</dbReference>
<dbReference type="AlphaFoldDB" id="A0A0F9I9X9"/>
<proteinExistence type="predicted"/>
<dbReference type="EMBL" id="LAZR01012929">
    <property type="protein sequence ID" value="KKM24416.1"/>
    <property type="molecule type" value="Genomic_DNA"/>
</dbReference>
<dbReference type="Pfam" id="PF10905">
    <property type="entry name" value="DUF2695"/>
    <property type="match status" value="1"/>
</dbReference>
<evidence type="ECO:0008006" key="2">
    <source>
        <dbReference type="Google" id="ProtNLM"/>
    </source>
</evidence>
<sequence length="86" mass="9594">AIDAGVKVVYGKEMIMTHQHFQWDEFRYQLAIALNIAGPTGWKCDHSLDKTRNILSKIEGIDISASIEHFASQGGVCDCEILLNCQ</sequence>
<comment type="caution">
    <text evidence="1">The sequence shown here is derived from an EMBL/GenBank/DDBJ whole genome shotgun (WGS) entry which is preliminary data.</text>
</comment>
<name>A0A0F9I9X9_9ZZZZ</name>